<dbReference type="CDD" id="cd14514">
    <property type="entry name" value="DUSP14-like"/>
    <property type="match status" value="1"/>
</dbReference>
<dbReference type="InterPro" id="IPR016130">
    <property type="entry name" value="Tyr_Pase_AS"/>
</dbReference>
<comment type="caution">
    <text evidence="8">The sequence shown here is derived from an EMBL/GenBank/DDBJ whole genome shotgun (WGS) entry which is preliminary data.</text>
</comment>
<proteinExistence type="inferred from homology"/>
<evidence type="ECO:0000256" key="3">
    <source>
        <dbReference type="ARBA" id="ARBA00022912"/>
    </source>
</evidence>
<evidence type="ECO:0008006" key="10">
    <source>
        <dbReference type="Google" id="ProtNLM"/>
    </source>
</evidence>
<dbReference type="PANTHER" id="PTHR45961:SF1">
    <property type="entry name" value="DUAL SPECIFICITY PROTEIN PHOSPHATASE 18 ISOFORM X1"/>
    <property type="match status" value="1"/>
</dbReference>
<gene>
    <name evidence="8" type="ORF">CRENBAI_017642</name>
</gene>
<dbReference type="InterPro" id="IPR052103">
    <property type="entry name" value="Dual_spec_Phospatases"/>
</dbReference>
<feature type="domain" description="Tyrosine-protein phosphatase" evidence="6">
    <location>
        <begin position="2"/>
        <end position="141"/>
    </location>
</feature>
<dbReference type="InterPro" id="IPR000387">
    <property type="entry name" value="Tyr_Pase_dom"/>
</dbReference>
<dbReference type="InterPro" id="IPR029021">
    <property type="entry name" value="Prot-tyrosine_phosphatase-like"/>
</dbReference>
<keyword evidence="2" id="KW-0378">Hydrolase</keyword>
<name>A0AAV9RQW7_9TELE</name>
<evidence type="ECO:0000256" key="5">
    <source>
        <dbReference type="ARBA" id="ARBA00048336"/>
    </source>
</evidence>
<evidence type="ECO:0000259" key="7">
    <source>
        <dbReference type="PROSITE" id="PS50056"/>
    </source>
</evidence>
<dbReference type="PRINTS" id="PR01910">
    <property type="entry name" value="ADSPHPHTASEB"/>
</dbReference>
<reference evidence="8 9" key="1">
    <citation type="submission" date="2021-06" db="EMBL/GenBank/DDBJ databases">
        <authorList>
            <person name="Palmer J.M."/>
        </authorList>
    </citation>
    <scope>NUCLEOTIDE SEQUENCE [LARGE SCALE GENOMIC DNA]</scope>
    <source>
        <strain evidence="8 9">MEX-2019</strain>
        <tissue evidence="8">Muscle</tissue>
    </source>
</reference>
<dbReference type="InterPro" id="IPR000340">
    <property type="entry name" value="Dual-sp_phosphatase_cat-dom"/>
</dbReference>
<comment type="catalytic activity">
    <reaction evidence="5">
        <text>O-phospho-L-threonyl-[protein] + H2O = L-threonyl-[protein] + phosphate</text>
        <dbReference type="Rhea" id="RHEA:47004"/>
        <dbReference type="Rhea" id="RHEA-COMP:11060"/>
        <dbReference type="Rhea" id="RHEA-COMP:11605"/>
        <dbReference type="ChEBI" id="CHEBI:15377"/>
        <dbReference type="ChEBI" id="CHEBI:30013"/>
        <dbReference type="ChEBI" id="CHEBI:43474"/>
        <dbReference type="ChEBI" id="CHEBI:61977"/>
        <dbReference type="EC" id="3.1.3.16"/>
    </reaction>
</comment>
<evidence type="ECO:0000313" key="9">
    <source>
        <dbReference type="Proteomes" id="UP001311232"/>
    </source>
</evidence>
<dbReference type="SUPFAM" id="SSF52799">
    <property type="entry name" value="(Phosphotyrosine protein) phosphatases II"/>
    <property type="match status" value="1"/>
</dbReference>
<dbReference type="PANTHER" id="PTHR45961">
    <property type="entry name" value="IP21249P"/>
    <property type="match status" value="1"/>
</dbReference>
<dbReference type="Pfam" id="PF00782">
    <property type="entry name" value="DSPc"/>
    <property type="match status" value="1"/>
</dbReference>
<dbReference type="InterPro" id="IPR020420">
    <property type="entry name" value="Atypical_DUSP_subfamB"/>
</dbReference>
<dbReference type="GO" id="GO:0005737">
    <property type="term" value="C:cytoplasm"/>
    <property type="evidence" value="ECO:0007669"/>
    <property type="project" value="TreeGrafter"/>
</dbReference>
<organism evidence="8 9">
    <name type="scientific">Crenichthys baileyi</name>
    <name type="common">White River springfish</name>
    <dbReference type="NCBI Taxonomy" id="28760"/>
    <lineage>
        <taxon>Eukaryota</taxon>
        <taxon>Metazoa</taxon>
        <taxon>Chordata</taxon>
        <taxon>Craniata</taxon>
        <taxon>Vertebrata</taxon>
        <taxon>Euteleostomi</taxon>
        <taxon>Actinopterygii</taxon>
        <taxon>Neopterygii</taxon>
        <taxon>Teleostei</taxon>
        <taxon>Neoteleostei</taxon>
        <taxon>Acanthomorphata</taxon>
        <taxon>Ovalentaria</taxon>
        <taxon>Atherinomorphae</taxon>
        <taxon>Cyprinodontiformes</taxon>
        <taxon>Goodeidae</taxon>
        <taxon>Crenichthys</taxon>
    </lineage>
</organism>
<dbReference type="GO" id="GO:0004722">
    <property type="term" value="F:protein serine/threonine phosphatase activity"/>
    <property type="evidence" value="ECO:0007669"/>
    <property type="project" value="UniProtKB-EC"/>
</dbReference>
<evidence type="ECO:0000256" key="1">
    <source>
        <dbReference type="ARBA" id="ARBA00008601"/>
    </source>
</evidence>
<comment type="similarity">
    <text evidence="1">Belongs to the protein-tyrosine phosphatase family. Non-receptor class dual specificity subfamily.</text>
</comment>
<keyword evidence="3" id="KW-0904">Protein phosphatase</keyword>
<protein>
    <recommendedName>
        <fullName evidence="10">Protein-tyrosine-phosphatase</fullName>
    </recommendedName>
</protein>
<accession>A0AAV9RQW7</accession>
<dbReference type="PROSITE" id="PS50054">
    <property type="entry name" value="TYR_PHOSPHATASE_DUAL"/>
    <property type="match status" value="1"/>
</dbReference>
<dbReference type="SMART" id="SM00195">
    <property type="entry name" value="DSPc"/>
    <property type="match status" value="1"/>
</dbReference>
<dbReference type="GO" id="GO:0017017">
    <property type="term" value="F:MAP kinase tyrosine/serine/threonine phosphatase activity"/>
    <property type="evidence" value="ECO:0007669"/>
    <property type="project" value="InterPro"/>
</dbReference>
<dbReference type="PROSITE" id="PS50056">
    <property type="entry name" value="TYR_PHOSPHATASE_2"/>
    <property type="match status" value="1"/>
</dbReference>
<dbReference type="PROSITE" id="PS00383">
    <property type="entry name" value="TYR_PHOSPHATASE_1"/>
    <property type="match status" value="1"/>
</dbReference>
<dbReference type="InterPro" id="IPR020422">
    <property type="entry name" value="TYR_PHOSPHATASE_DUAL_dom"/>
</dbReference>
<keyword evidence="9" id="KW-1185">Reference proteome</keyword>
<comment type="catalytic activity">
    <reaction evidence="4">
        <text>O-phospho-L-seryl-[protein] + H2O = L-seryl-[protein] + phosphate</text>
        <dbReference type="Rhea" id="RHEA:20629"/>
        <dbReference type="Rhea" id="RHEA-COMP:9863"/>
        <dbReference type="Rhea" id="RHEA-COMP:11604"/>
        <dbReference type="ChEBI" id="CHEBI:15377"/>
        <dbReference type="ChEBI" id="CHEBI:29999"/>
        <dbReference type="ChEBI" id="CHEBI:43474"/>
        <dbReference type="ChEBI" id="CHEBI:83421"/>
        <dbReference type="EC" id="3.1.3.16"/>
    </reaction>
</comment>
<evidence type="ECO:0000256" key="4">
    <source>
        <dbReference type="ARBA" id="ARBA00047761"/>
    </source>
</evidence>
<dbReference type="Proteomes" id="UP001311232">
    <property type="component" value="Unassembled WGS sequence"/>
</dbReference>
<evidence type="ECO:0000259" key="6">
    <source>
        <dbReference type="PROSITE" id="PS50054"/>
    </source>
</evidence>
<dbReference type="AlphaFoldDB" id="A0AAV9RQW7"/>
<dbReference type="Gene3D" id="3.90.190.10">
    <property type="entry name" value="Protein tyrosine phosphatase superfamily"/>
    <property type="match status" value="1"/>
</dbReference>
<dbReference type="EMBL" id="JAHHUM010001482">
    <property type="protein sequence ID" value="KAK5611375.1"/>
    <property type="molecule type" value="Genomic_DNA"/>
</dbReference>
<evidence type="ECO:0000313" key="8">
    <source>
        <dbReference type="EMBL" id="KAK5611375.1"/>
    </source>
</evidence>
<evidence type="ECO:0000256" key="2">
    <source>
        <dbReference type="ARBA" id="ARBA00022801"/>
    </source>
</evidence>
<dbReference type="PRINTS" id="PR01908">
    <property type="entry name" value="ADSPHPHTASE"/>
</dbReference>
<feature type="domain" description="Tyrosine specific protein phosphatases" evidence="7">
    <location>
        <begin position="64"/>
        <end position="120"/>
    </location>
</feature>
<sequence length="239" mass="26674">MLLSQVTPTLFLSGADAPLNGTLMSQKGITLIVNATLSHAFPAYPGVECLRVPVCDLPSGCLGVHFDRVAERIHGNHAGGTLVHCAAGMSRSPALVMAYLMRYRGVTLCQAHRWVQESRPFIRLNVGFWEELLQYERRLYGRNTVRVETDRVGLKKVEPGMVVPVRRELTRNVGAPQSSWLMSVPRSPGVTRTPLMSSSQLMMSANKSRRGLARSERTYKQFSGISPENWTRFIMKLCD</sequence>